<reference evidence="9 10" key="1">
    <citation type="journal article" date="2019" name="Emerg. Microbes Infect.">
        <title>Comprehensive subspecies identification of 175 nontuberculous mycobacteria species based on 7547 genomic profiles.</title>
        <authorList>
            <person name="Matsumoto Y."/>
            <person name="Kinjo T."/>
            <person name="Motooka D."/>
            <person name="Nabeya D."/>
            <person name="Jung N."/>
            <person name="Uechi K."/>
            <person name="Horii T."/>
            <person name="Iida T."/>
            <person name="Fujita J."/>
            <person name="Nakamura S."/>
        </authorList>
    </citation>
    <scope>NUCLEOTIDE SEQUENCE [LARGE SCALE GENOMIC DNA]</scope>
    <source>
        <strain evidence="9 10">JCM 30395</strain>
    </source>
</reference>
<dbReference type="PANTHER" id="PTHR12001">
    <property type="entry name" value="GERANYLGERANYL PYROPHOSPHATE SYNTHASE"/>
    <property type="match status" value="1"/>
</dbReference>
<dbReference type="GO" id="GO:0004659">
    <property type="term" value="F:prenyltransferase activity"/>
    <property type="evidence" value="ECO:0007669"/>
    <property type="project" value="InterPro"/>
</dbReference>
<dbReference type="EMBL" id="AP022595">
    <property type="protein sequence ID" value="BBY57431.1"/>
    <property type="molecule type" value="Genomic_DNA"/>
</dbReference>
<keyword evidence="6" id="KW-0460">Magnesium</keyword>
<evidence type="ECO:0000256" key="1">
    <source>
        <dbReference type="ARBA" id="ARBA00001946"/>
    </source>
</evidence>
<proteinExistence type="inferred from homology"/>
<dbReference type="Gene3D" id="1.10.600.10">
    <property type="entry name" value="Farnesyl Diphosphate Synthase"/>
    <property type="match status" value="1"/>
</dbReference>
<evidence type="ECO:0000256" key="6">
    <source>
        <dbReference type="ARBA" id="ARBA00022842"/>
    </source>
</evidence>
<dbReference type="PROSITE" id="PS00444">
    <property type="entry name" value="POLYPRENYL_SYNTHASE_2"/>
    <property type="match status" value="1"/>
</dbReference>
<dbReference type="Pfam" id="PF00348">
    <property type="entry name" value="polyprenyl_synt"/>
    <property type="match status" value="1"/>
</dbReference>
<comment type="similarity">
    <text evidence="3 7">Belongs to the FPP/GGPP synthase family.</text>
</comment>
<evidence type="ECO:0000256" key="4">
    <source>
        <dbReference type="ARBA" id="ARBA00022679"/>
    </source>
</evidence>
<keyword evidence="10" id="KW-1185">Reference proteome</keyword>
<sequence length="378" mass="41228">MGSVREFPQPRMVDPTHANNARRPSLDEFDRWRTDVRDAVLTHITDFIAARCADTLGDCGVDAAGNVLLEFVNGGKCLRSTFMYLGWLCGAPPNDAAIHATGSLELIHAFALLQDDVMDSSPARRGRPSAHVQLATWHAQRGLSGSSRRFGESGAVLLGDLCLIWAERVLRESGLSAEQLERAWPRYDAMRTELATGQFADLVLDIRKLPTLESVLQVARMKSGNYTVRRPLEIGAAMAGCHEQTLTRLGQYGEAVGEAFQLRDDILGIFGSPSTTGKPNGGDLLERKASSVMVTAHQMADPATREQFGELIDAEHLDETDLERWRSLILATGAVQRVERLIADRVEAAHEAIDGAGIDASIRAALLDMASVCTRRVA</sequence>
<dbReference type="Proteomes" id="UP000466445">
    <property type="component" value="Chromosome"/>
</dbReference>
<accession>A0A7I7SLZ6</accession>
<keyword evidence="4 7" id="KW-0808">Transferase</keyword>
<keyword evidence="5" id="KW-0479">Metal-binding</keyword>
<dbReference type="AlphaFoldDB" id="A0A7I7SLZ6"/>
<name>A0A7I7SLZ6_9MYCO</name>
<dbReference type="InterPro" id="IPR008949">
    <property type="entry name" value="Isoprenoid_synthase_dom_sf"/>
</dbReference>
<evidence type="ECO:0000256" key="3">
    <source>
        <dbReference type="ARBA" id="ARBA00006706"/>
    </source>
</evidence>
<dbReference type="SUPFAM" id="SSF48576">
    <property type="entry name" value="Terpenoid synthases"/>
    <property type="match status" value="1"/>
</dbReference>
<evidence type="ECO:0000256" key="8">
    <source>
        <dbReference type="SAM" id="MobiDB-lite"/>
    </source>
</evidence>
<dbReference type="PROSITE" id="PS00723">
    <property type="entry name" value="POLYPRENYL_SYNTHASE_1"/>
    <property type="match status" value="1"/>
</dbReference>
<protein>
    <submittedName>
        <fullName evidence="9">Polyprenyl synthetase</fullName>
    </submittedName>
</protein>
<organism evidence="9 10">
    <name type="scientific">Mycolicibacterium sarraceniae</name>
    <dbReference type="NCBI Taxonomy" id="1534348"/>
    <lineage>
        <taxon>Bacteria</taxon>
        <taxon>Bacillati</taxon>
        <taxon>Actinomycetota</taxon>
        <taxon>Actinomycetes</taxon>
        <taxon>Mycobacteriales</taxon>
        <taxon>Mycobacteriaceae</taxon>
        <taxon>Mycolicibacterium</taxon>
    </lineage>
</organism>
<evidence type="ECO:0000256" key="5">
    <source>
        <dbReference type="ARBA" id="ARBA00022723"/>
    </source>
</evidence>
<dbReference type="GO" id="GO:0008299">
    <property type="term" value="P:isoprenoid biosynthetic process"/>
    <property type="evidence" value="ECO:0007669"/>
    <property type="project" value="InterPro"/>
</dbReference>
<dbReference type="PANTHER" id="PTHR12001:SF85">
    <property type="entry name" value="SHORT CHAIN ISOPRENYL DIPHOSPHATE SYNTHASE"/>
    <property type="match status" value="1"/>
</dbReference>
<feature type="region of interest" description="Disordered" evidence="8">
    <location>
        <begin position="1"/>
        <end position="22"/>
    </location>
</feature>
<dbReference type="GO" id="GO:0046872">
    <property type="term" value="F:metal ion binding"/>
    <property type="evidence" value="ECO:0007669"/>
    <property type="project" value="UniProtKB-KW"/>
</dbReference>
<evidence type="ECO:0000256" key="7">
    <source>
        <dbReference type="RuleBase" id="RU004466"/>
    </source>
</evidence>
<dbReference type="CDD" id="cd00685">
    <property type="entry name" value="Trans_IPPS_HT"/>
    <property type="match status" value="1"/>
</dbReference>
<dbReference type="InterPro" id="IPR000092">
    <property type="entry name" value="Polyprenyl_synt"/>
</dbReference>
<dbReference type="InterPro" id="IPR033749">
    <property type="entry name" value="Polyprenyl_synt_CS"/>
</dbReference>
<evidence type="ECO:0000313" key="10">
    <source>
        <dbReference type="Proteomes" id="UP000466445"/>
    </source>
</evidence>
<comment type="pathway">
    <text evidence="2">Isoprenoid biosynthesis.</text>
</comment>
<gene>
    <name evidence="9" type="ORF">MSAR_05670</name>
</gene>
<evidence type="ECO:0000256" key="2">
    <source>
        <dbReference type="ARBA" id="ARBA00005128"/>
    </source>
</evidence>
<evidence type="ECO:0000313" key="9">
    <source>
        <dbReference type="EMBL" id="BBY57431.1"/>
    </source>
</evidence>
<dbReference type="KEGG" id="msar:MSAR_05670"/>
<dbReference type="SFLD" id="SFLDS00005">
    <property type="entry name" value="Isoprenoid_Synthase_Type_I"/>
    <property type="match status" value="1"/>
</dbReference>
<comment type="cofactor">
    <cofactor evidence="1">
        <name>Mg(2+)</name>
        <dbReference type="ChEBI" id="CHEBI:18420"/>
    </cofactor>
</comment>